<gene>
    <name evidence="1" type="ORF">RPERSI_LOCUS34069</name>
</gene>
<proteinExistence type="predicted"/>
<evidence type="ECO:0000313" key="2">
    <source>
        <dbReference type="Proteomes" id="UP000789920"/>
    </source>
</evidence>
<reference evidence="1" key="1">
    <citation type="submission" date="2021-06" db="EMBL/GenBank/DDBJ databases">
        <authorList>
            <person name="Kallberg Y."/>
            <person name="Tangrot J."/>
            <person name="Rosling A."/>
        </authorList>
    </citation>
    <scope>NUCLEOTIDE SEQUENCE</scope>
    <source>
        <strain evidence="1">MA461A</strain>
    </source>
</reference>
<dbReference type="EMBL" id="CAJVQC010150550">
    <property type="protein sequence ID" value="CAG8846301.1"/>
    <property type="molecule type" value="Genomic_DNA"/>
</dbReference>
<organism evidence="1 2">
    <name type="scientific">Racocetra persica</name>
    <dbReference type="NCBI Taxonomy" id="160502"/>
    <lineage>
        <taxon>Eukaryota</taxon>
        <taxon>Fungi</taxon>
        <taxon>Fungi incertae sedis</taxon>
        <taxon>Mucoromycota</taxon>
        <taxon>Glomeromycotina</taxon>
        <taxon>Glomeromycetes</taxon>
        <taxon>Diversisporales</taxon>
        <taxon>Gigasporaceae</taxon>
        <taxon>Racocetra</taxon>
    </lineage>
</organism>
<evidence type="ECO:0000313" key="1">
    <source>
        <dbReference type="EMBL" id="CAG8846301.1"/>
    </source>
</evidence>
<dbReference type="Proteomes" id="UP000789920">
    <property type="component" value="Unassembled WGS sequence"/>
</dbReference>
<accession>A0ACA9SSG5</accession>
<sequence length="145" mass="17069">LGKNAIDLAIHIWYSMIVTGQQWDKCIEIFIKLLHGKLDLQMRKDFLFEFGKLRIYTHFSPKTWDCLARMLLNRLLTPGERICFDHFHRIGLLLPYWVLNAHHNTQNKFILDQNYGWVMNDSSDPLSGWDILNVDQVNHGTANDD</sequence>
<comment type="caution">
    <text evidence="1">The sequence shown here is derived from an EMBL/GenBank/DDBJ whole genome shotgun (WGS) entry which is preliminary data.</text>
</comment>
<keyword evidence="2" id="KW-1185">Reference proteome</keyword>
<name>A0ACA9SSG5_9GLOM</name>
<protein>
    <submittedName>
        <fullName evidence="1">27466_t:CDS:1</fullName>
    </submittedName>
</protein>
<feature type="non-terminal residue" evidence="1">
    <location>
        <position position="1"/>
    </location>
</feature>